<evidence type="ECO:0000313" key="2">
    <source>
        <dbReference type="EMBL" id="KAJ7620413.1"/>
    </source>
</evidence>
<dbReference type="EMBL" id="JARKIF010000017">
    <property type="protein sequence ID" value="KAJ7620413.1"/>
    <property type="molecule type" value="Genomic_DNA"/>
</dbReference>
<protein>
    <submittedName>
        <fullName evidence="2">Uncharacterized protein</fullName>
    </submittedName>
</protein>
<organism evidence="2 3">
    <name type="scientific">Roridomyces roridus</name>
    <dbReference type="NCBI Taxonomy" id="1738132"/>
    <lineage>
        <taxon>Eukaryota</taxon>
        <taxon>Fungi</taxon>
        <taxon>Dikarya</taxon>
        <taxon>Basidiomycota</taxon>
        <taxon>Agaricomycotina</taxon>
        <taxon>Agaricomycetes</taxon>
        <taxon>Agaricomycetidae</taxon>
        <taxon>Agaricales</taxon>
        <taxon>Marasmiineae</taxon>
        <taxon>Mycenaceae</taxon>
        <taxon>Roridomyces</taxon>
    </lineage>
</organism>
<name>A0AAD7BH22_9AGAR</name>
<keyword evidence="3" id="KW-1185">Reference proteome</keyword>
<dbReference type="Proteomes" id="UP001221142">
    <property type="component" value="Unassembled WGS sequence"/>
</dbReference>
<evidence type="ECO:0000256" key="1">
    <source>
        <dbReference type="SAM" id="MobiDB-lite"/>
    </source>
</evidence>
<reference evidence="2" key="1">
    <citation type="submission" date="2023-03" db="EMBL/GenBank/DDBJ databases">
        <title>Massive genome expansion in bonnet fungi (Mycena s.s.) driven by repeated elements and novel gene families across ecological guilds.</title>
        <authorList>
            <consortium name="Lawrence Berkeley National Laboratory"/>
            <person name="Harder C.B."/>
            <person name="Miyauchi S."/>
            <person name="Viragh M."/>
            <person name="Kuo A."/>
            <person name="Thoen E."/>
            <person name="Andreopoulos B."/>
            <person name="Lu D."/>
            <person name="Skrede I."/>
            <person name="Drula E."/>
            <person name="Henrissat B."/>
            <person name="Morin E."/>
            <person name="Kohler A."/>
            <person name="Barry K."/>
            <person name="LaButti K."/>
            <person name="Morin E."/>
            <person name="Salamov A."/>
            <person name="Lipzen A."/>
            <person name="Mereny Z."/>
            <person name="Hegedus B."/>
            <person name="Baldrian P."/>
            <person name="Stursova M."/>
            <person name="Weitz H."/>
            <person name="Taylor A."/>
            <person name="Grigoriev I.V."/>
            <person name="Nagy L.G."/>
            <person name="Martin F."/>
            <person name="Kauserud H."/>
        </authorList>
    </citation>
    <scope>NUCLEOTIDE SEQUENCE</scope>
    <source>
        <strain evidence="2">9284</strain>
    </source>
</reference>
<feature type="region of interest" description="Disordered" evidence="1">
    <location>
        <begin position="359"/>
        <end position="378"/>
    </location>
</feature>
<accession>A0AAD7BH22</accession>
<dbReference type="AlphaFoldDB" id="A0AAD7BH22"/>
<sequence length="460" mass="51262">MPHSQWPVPESASLYTESTIPTTVWGPGTLAGRAIMALGEVTLKGLDRLIDREARAIEKRLQGIQSSAPHLTTDMYDDLVELSGPPIYPTYIMARATDLLVAQLNLGYGAAIASRLVQLSPPEARIVLFRLATSSKFEILNYNSISEFHALDLLSTLLQLHPEMSAPVFELLDHLFQTLDAQTKLYRFSAHPILRMHAEENLNIPSMCRTSLSELQIQFSADRAHRWRIWLTLEGVGGVTAESRLGQISRILADTTAAAPELFDAAVDLVDFLRYSQDPEIRRAATEQLVASIANQSVDDTLINALNLKWTPEADENPRYGLYTLNRTSTAVWGRQSDSGSSDPRLAEFLTKARLRAESTPVAQVSDPKPPIPELKTTAPTRNRARNRVRFSLPARSKRHIHSATEPCTGCTEWFHGYDPLPLVRPGSTLSASGRNKSDSRSVEVQMREILETYLPWTRT</sequence>
<gene>
    <name evidence="2" type="ORF">FB45DRAFT_150575</name>
</gene>
<evidence type="ECO:0000313" key="3">
    <source>
        <dbReference type="Proteomes" id="UP001221142"/>
    </source>
</evidence>
<comment type="caution">
    <text evidence="2">The sequence shown here is derived from an EMBL/GenBank/DDBJ whole genome shotgun (WGS) entry which is preliminary data.</text>
</comment>
<proteinExistence type="predicted"/>